<dbReference type="EMBL" id="PKLK01000025">
    <property type="protein sequence ID" value="RZE36209.1"/>
    <property type="molecule type" value="Genomic_DNA"/>
</dbReference>
<sequence length="127" mass="13340">MRSPLPNAAFLLWCTALETDFLMPRTAVTTDQGGTVPMDTSTQTAKDGPEQDGAGGHSPALPRGTAVTTLPGATTASAPRNQCPECEEYQLAEGAANATDDYSKATDCRVLLARHRKSSVCKARNSA</sequence>
<protein>
    <submittedName>
        <fullName evidence="2">Uncharacterized protein</fullName>
    </submittedName>
</protein>
<reference evidence="2 3" key="1">
    <citation type="submission" date="2017-12" db="EMBL/GenBank/DDBJ databases">
        <title>Population genomics insights into the ecological differentiation and adaptive evolution in streptomycetes.</title>
        <authorList>
            <person name="Li Y."/>
            <person name="Huang Y."/>
        </authorList>
    </citation>
    <scope>NUCLEOTIDE SEQUENCE [LARGE SCALE GENOMIC DNA]</scope>
    <source>
        <strain evidence="2 3">FXJ.2339</strain>
    </source>
</reference>
<name>A0AB37X995_9ACTN</name>
<dbReference type="Proteomes" id="UP000292095">
    <property type="component" value="Unassembled WGS sequence"/>
</dbReference>
<feature type="compositionally biased region" description="Polar residues" evidence="1">
    <location>
        <begin position="66"/>
        <end position="80"/>
    </location>
</feature>
<organism evidence="2 3">
    <name type="scientific">Streptomyces albidoflavus</name>
    <dbReference type="NCBI Taxonomy" id="1886"/>
    <lineage>
        <taxon>Bacteria</taxon>
        <taxon>Bacillati</taxon>
        <taxon>Actinomycetota</taxon>
        <taxon>Actinomycetes</taxon>
        <taxon>Kitasatosporales</taxon>
        <taxon>Streptomycetaceae</taxon>
        <taxon>Streptomyces</taxon>
        <taxon>Streptomyces albidoflavus group</taxon>
    </lineage>
</organism>
<proteinExistence type="predicted"/>
<dbReference type="AlphaFoldDB" id="A0AB37X995"/>
<evidence type="ECO:0000256" key="1">
    <source>
        <dbReference type="SAM" id="MobiDB-lite"/>
    </source>
</evidence>
<gene>
    <name evidence="2" type="ORF">C0Q91_21535</name>
</gene>
<feature type="compositionally biased region" description="Polar residues" evidence="1">
    <location>
        <begin position="28"/>
        <end position="45"/>
    </location>
</feature>
<evidence type="ECO:0000313" key="3">
    <source>
        <dbReference type="Proteomes" id="UP000292095"/>
    </source>
</evidence>
<accession>A0AB37X995</accession>
<evidence type="ECO:0000313" key="2">
    <source>
        <dbReference type="EMBL" id="RZE36209.1"/>
    </source>
</evidence>
<comment type="caution">
    <text evidence="2">The sequence shown here is derived from an EMBL/GenBank/DDBJ whole genome shotgun (WGS) entry which is preliminary data.</text>
</comment>
<feature type="region of interest" description="Disordered" evidence="1">
    <location>
        <begin position="28"/>
        <end position="83"/>
    </location>
</feature>